<sequence>VENMLEKYIEDHFHLFDYDYDHDDEQLAHEIQQQLSHNSNQMEMIQRLVSRKYELELWREEIQYLKNYQKKNQWPSSFRYIHVGIPSFIETITDHTIRQQLIDQHKQILQDYKRQLL</sequence>
<feature type="non-terminal residue" evidence="1">
    <location>
        <position position="1"/>
    </location>
</feature>
<evidence type="ECO:0000313" key="2">
    <source>
        <dbReference type="Proteomes" id="UP000663866"/>
    </source>
</evidence>
<accession>A0A821AS08</accession>
<proteinExistence type="predicted"/>
<organism evidence="1 2">
    <name type="scientific">Rotaria magnacalcarata</name>
    <dbReference type="NCBI Taxonomy" id="392030"/>
    <lineage>
        <taxon>Eukaryota</taxon>
        <taxon>Metazoa</taxon>
        <taxon>Spiralia</taxon>
        <taxon>Gnathifera</taxon>
        <taxon>Rotifera</taxon>
        <taxon>Eurotatoria</taxon>
        <taxon>Bdelloidea</taxon>
        <taxon>Philodinida</taxon>
        <taxon>Philodinidae</taxon>
        <taxon>Rotaria</taxon>
    </lineage>
</organism>
<gene>
    <name evidence="1" type="ORF">OVN521_LOCUS44470</name>
</gene>
<dbReference type="Proteomes" id="UP000663866">
    <property type="component" value="Unassembled WGS sequence"/>
</dbReference>
<dbReference type="EMBL" id="CAJOBG010067909">
    <property type="protein sequence ID" value="CAF4582107.1"/>
    <property type="molecule type" value="Genomic_DNA"/>
</dbReference>
<dbReference type="AlphaFoldDB" id="A0A821AS08"/>
<comment type="caution">
    <text evidence="1">The sequence shown here is derived from an EMBL/GenBank/DDBJ whole genome shotgun (WGS) entry which is preliminary data.</text>
</comment>
<protein>
    <submittedName>
        <fullName evidence="1">Uncharacterized protein</fullName>
    </submittedName>
</protein>
<reference evidence="1" key="1">
    <citation type="submission" date="2021-02" db="EMBL/GenBank/DDBJ databases">
        <authorList>
            <person name="Nowell W R."/>
        </authorList>
    </citation>
    <scope>NUCLEOTIDE SEQUENCE</scope>
</reference>
<feature type="non-terminal residue" evidence="1">
    <location>
        <position position="117"/>
    </location>
</feature>
<name>A0A821AS08_9BILA</name>
<evidence type="ECO:0000313" key="1">
    <source>
        <dbReference type="EMBL" id="CAF4582107.1"/>
    </source>
</evidence>
<keyword evidence="2" id="KW-1185">Reference proteome</keyword>